<comment type="similarity">
    <text evidence="1">Belongs to the PemK/MazF family.</text>
</comment>
<dbReference type="OrthoDB" id="9808744at2"/>
<evidence type="ECO:0000313" key="5">
    <source>
        <dbReference type="Proteomes" id="UP000075221"/>
    </source>
</evidence>
<evidence type="ECO:0000313" key="6">
    <source>
        <dbReference type="Proteomes" id="UP000178666"/>
    </source>
</evidence>
<dbReference type="GO" id="GO:0006402">
    <property type="term" value="P:mRNA catabolic process"/>
    <property type="evidence" value="ECO:0007669"/>
    <property type="project" value="TreeGrafter"/>
</dbReference>
<reference evidence="3 5" key="2">
    <citation type="submission" date="2016-02" db="EMBL/GenBank/DDBJ databases">
        <title>Complete Genome Sequence of Propionibacterium acidipropionici ATCC 55737.</title>
        <authorList>
            <person name="Luna Flores C.H."/>
            <person name="Nielsen L.K."/>
            <person name="Marcellin E."/>
        </authorList>
    </citation>
    <scope>NUCLEOTIDE SEQUENCE [LARGE SCALE GENOMIC DNA]</scope>
    <source>
        <strain evidence="3 5">ATCC 55737</strain>
    </source>
</reference>
<dbReference type="Proteomes" id="UP000178666">
    <property type="component" value="Chromosome"/>
</dbReference>
<evidence type="ECO:0000313" key="4">
    <source>
        <dbReference type="EMBL" id="AOZ46698.1"/>
    </source>
</evidence>
<dbReference type="RefSeq" id="WP_015071408.1">
    <property type="nucleotide sequence ID" value="NZ_CP013126.1"/>
</dbReference>
<organism evidence="3 5">
    <name type="scientific">Acidipropionibacterium acidipropionici</name>
    <dbReference type="NCBI Taxonomy" id="1748"/>
    <lineage>
        <taxon>Bacteria</taxon>
        <taxon>Bacillati</taxon>
        <taxon>Actinomycetota</taxon>
        <taxon>Actinomycetes</taxon>
        <taxon>Propionibacteriales</taxon>
        <taxon>Propionibacteriaceae</taxon>
        <taxon>Acidipropionibacterium</taxon>
    </lineage>
</organism>
<dbReference type="SUPFAM" id="SSF50118">
    <property type="entry name" value="Cell growth inhibitor/plasmid maintenance toxic component"/>
    <property type="match status" value="1"/>
</dbReference>
<dbReference type="PANTHER" id="PTHR33988">
    <property type="entry name" value="ENDORIBONUCLEASE MAZF-RELATED"/>
    <property type="match status" value="1"/>
</dbReference>
<dbReference type="GO" id="GO:0016075">
    <property type="term" value="P:rRNA catabolic process"/>
    <property type="evidence" value="ECO:0007669"/>
    <property type="project" value="TreeGrafter"/>
</dbReference>
<name>A0A142KGI0_9ACTN</name>
<dbReference type="Proteomes" id="UP000075221">
    <property type="component" value="Chromosome"/>
</dbReference>
<dbReference type="KEGG" id="aaci:ASQ49_08345"/>
<evidence type="ECO:0000256" key="2">
    <source>
        <dbReference type="ARBA" id="ARBA00022649"/>
    </source>
</evidence>
<keyword evidence="6" id="KW-1185">Reference proteome</keyword>
<accession>A0A142KGI0</accession>
<dbReference type="InterPro" id="IPR003477">
    <property type="entry name" value="PemK-like"/>
</dbReference>
<dbReference type="GO" id="GO:0003677">
    <property type="term" value="F:DNA binding"/>
    <property type="evidence" value="ECO:0007669"/>
    <property type="project" value="InterPro"/>
</dbReference>
<dbReference type="GeneID" id="88085020"/>
<proteinExistence type="inferred from homology"/>
<evidence type="ECO:0000313" key="3">
    <source>
        <dbReference type="EMBL" id="AMS05218.1"/>
    </source>
</evidence>
<dbReference type="OMA" id="EQPRTIS"/>
<dbReference type="AlphaFoldDB" id="A0A142KGI0"/>
<protein>
    <submittedName>
        <fullName evidence="3">Growth inhibitor PemK</fullName>
    </submittedName>
</protein>
<reference evidence="4 6" key="1">
    <citation type="journal article" date="2016" name="Plant Dis.">
        <title>Improved production of propionic acid using genome shuffling.</title>
        <authorList>
            <person name="Luna-Flores C.H."/>
            <person name="Palfreyman R.W."/>
            <person name="Kromer J.O."/>
            <person name="Nielsen L.K."/>
            <person name="Marcellin E."/>
        </authorList>
    </citation>
    <scope>NUCLEOTIDE SEQUENCE [LARGE SCALE GENOMIC DNA]</scope>
    <source>
        <strain evidence="4 6">F3E8</strain>
    </source>
</reference>
<dbReference type="Gene3D" id="2.30.30.110">
    <property type="match status" value="1"/>
</dbReference>
<gene>
    <name evidence="4" type="ORF">A8L58_08265</name>
    <name evidence="3" type="ORF">AXH35_06800</name>
</gene>
<dbReference type="InterPro" id="IPR011067">
    <property type="entry name" value="Plasmid_toxin/cell-grow_inhib"/>
</dbReference>
<dbReference type="Pfam" id="PF02452">
    <property type="entry name" value="PemK_toxin"/>
    <property type="match status" value="1"/>
</dbReference>
<dbReference type="EMBL" id="CP015970">
    <property type="protein sequence ID" value="AOZ46698.1"/>
    <property type="molecule type" value="Genomic_DNA"/>
</dbReference>
<keyword evidence="2" id="KW-1277">Toxin-antitoxin system</keyword>
<evidence type="ECO:0000256" key="1">
    <source>
        <dbReference type="ARBA" id="ARBA00007521"/>
    </source>
</evidence>
<dbReference type="EMBL" id="CP014352">
    <property type="protein sequence ID" value="AMS05218.1"/>
    <property type="molecule type" value="Genomic_DNA"/>
</dbReference>
<sequence length="111" mass="12384">MPDLAPGDIVWVYLDPVVGREQSGRRPAVVVSSRGHLLIADTLVTVAPITSVDRGWSNHIPLGPDALQHPSWAMTEQVRTISRERVVRRAGRVDPGTLAEIRRWIIDFIDE</sequence>
<dbReference type="GO" id="GO:0004521">
    <property type="term" value="F:RNA endonuclease activity"/>
    <property type="evidence" value="ECO:0007669"/>
    <property type="project" value="TreeGrafter"/>
</dbReference>